<evidence type="ECO:0000256" key="1">
    <source>
        <dbReference type="ARBA" id="ARBA00022472"/>
    </source>
</evidence>
<dbReference type="InterPro" id="IPR012340">
    <property type="entry name" value="NA-bd_OB-fold"/>
</dbReference>
<feature type="compositionally biased region" description="Low complexity" evidence="12">
    <location>
        <begin position="11"/>
        <end position="39"/>
    </location>
</feature>
<dbReference type="InterPro" id="IPR011113">
    <property type="entry name" value="Rho_RNA-bd"/>
</dbReference>
<evidence type="ECO:0000256" key="12">
    <source>
        <dbReference type="SAM" id="MobiDB-lite"/>
    </source>
</evidence>
<comment type="subunit">
    <text evidence="9">Homohexamer. The homohexamer assembles into an open ring structure.</text>
</comment>
<feature type="compositionally biased region" description="Basic and acidic residues" evidence="12">
    <location>
        <begin position="288"/>
        <end position="305"/>
    </location>
</feature>
<evidence type="ECO:0000256" key="5">
    <source>
        <dbReference type="ARBA" id="ARBA00022840"/>
    </source>
</evidence>
<keyword evidence="15" id="KW-1185">Reference proteome</keyword>
<feature type="compositionally biased region" description="Basic residues" evidence="12">
    <location>
        <begin position="146"/>
        <end position="157"/>
    </location>
</feature>
<dbReference type="Gene3D" id="3.40.50.300">
    <property type="entry name" value="P-loop containing nucleotide triphosphate hydrolases"/>
    <property type="match status" value="1"/>
</dbReference>
<dbReference type="InterPro" id="IPR000194">
    <property type="entry name" value="ATPase_F1/V1/A1_a/bsu_nucl-bd"/>
</dbReference>
<dbReference type="InterPro" id="IPR004665">
    <property type="entry name" value="Term_rho"/>
</dbReference>
<dbReference type="InterPro" id="IPR027417">
    <property type="entry name" value="P-loop_NTPase"/>
</dbReference>
<dbReference type="Pfam" id="PF00006">
    <property type="entry name" value="ATP-synt_ab"/>
    <property type="match status" value="1"/>
</dbReference>
<comment type="similarity">
    <text evidence="9 11">Belongs to the Rho family.</text>
</comment>
<evidence type="ECO:0000256" key="10">
    <source>
        <dbReference type="NCBIfam" id="TIGR00767"/>
    </source>
</evidence>
<evidence type="ECO:0000313" key="15">
    <source>
        <dbReference type="Proteomes" id="UP001501266"/>
    </source>
</evidence>
<reference evidence="14 15" key="1">
    <citation type="journal article" date="2019" name="Int. J. Syst. Evol. Microbiol.">
        <title>The Global Catalogue of Microorganisms (GCM) 10K type strain sequencing project: providing services to taxonomists for standard genome sequencing and annotation.</title>
        <authorList>
            <consortium name="The Broad Institute Genomics Platform"/>
            <consortium name="The Broad Institute Genome Sequencing Center for Infectious Disease"/>
            <person name="Wu L."/>
            <person name="Ma J."/>
        </authorList>
    </citation>
    <scope>NUCLEOTIDE SEQUENCE [LARGE SCALE GENOMIC DNA]</scope>
    <source>
        <strain evidence="14 15">JCM 12398</strain>
    </source>
</reference>
<evidence type="ECO:0000256" key="3">
    <source>
        <dbReference type="ARBA" id="ARBA00022801"/>
    </source>
</evidence>
<evidence type="ECO:0000256" key="2">
    <source>
        <dbReference type="ARBA" id="ARBA00022741"/>
    </source>
</evidence>
<organism evidence="14 15">
    <name type="scientific">Agrococcus citreus</name>
    <dbReference type="NCBI Taxonomy" id="84643"/>
    <lineage>
        <taxon>Bacteria</taxon>
        <taxon>Bacillati</taxon>
        <taxon>Actinomycetota</taxon>
        <taxon>Actinomycetes</taxon>
        <taxon>Micrococcales</taxon>
        <taxon>Microbacteriaceae</taxon>
        <taxon>Agrococcus</taxon>
    </lineage>
</organism>
<feature type="binding site" evidence="9">
    <location>
        <position position="481"/>
    </location>
    <ligand>
        <name>ATP</name>
        <dbReference type="ChEBI" id="CHEBI:30616"/>
    </ligand>
</feature>
<dbReference type="NCBIfam" id="TIGR00767">
    <property type="entry name" value="rho"/>
    <property type="match status" value="1"/>
</dbReference>
<comment type="function">
    <text evidence="9">Facilitates transcription termination by a mechanism that involves Rho binding to the nascent RNA, activation of Rho's RNA-dependent ATPase activity, and release of the mRNA from the DNA template.</text>
</comment>
<evidence type="ECO:0000259" key="13">
    <source>
        <dbReference type="PROSITE" id="PS51856"/>
    </source>
</evidence>
<evidence type="ECO:0000256" key="7">
    <source>
        <dbReference type="ARBA" id="ARBA00023015"/>
    </source>
</evidence>
<keyword evidence="8 9" id="KW-0804">Transcription</keyword>
<evidence type="ECO:0000256" key="6">
    <source>
        <dbReference type="ARBA" id="ARBA00022884"/>
    </source>
</evidence>
<dbReference type="SUPFAM" id="SSF52540">
    <property type="entry name" value="P-loop containing nucleoside triphosphate hydrolases"/>
    <property type="match status" value="1"/>
</dbReference>
<comment type="caution">
    <text evidence="14">The sequence shown here is derived from an EMBL/GenBank/DDBJ whole genome shotgun (WGS) entry which is preliminary data.</text>
</comment>
<keyword evidence="1 9" id="KW-0806">Transcription termination</keyword>
<feature type="binding site" evidence="9">
    <location>
        <begin position="450"/>
        <end position="455"/>
    </location>
    <ligand>
        <name>ATP</name>
        <dbReference type="ChEBI" id="CHEBI:30616"/>
    </ligand>
</feature>
<dbReference type="Gene3D" id="2.40.50.140">
    <property type="entry name" value="Nucleic acid-binding proteins"/>
    <property type="match status" value="1"/>
</dbReference>
<keyword evidence="6 9" id="KW-0694">RNA-binding</keyword>
<dbReference type="PANTHER" id="PTHR46425">
    <property type="entry name" value="TRANSCRIPTION TERMINATION FACTOR RHO"/>
    <property type="match status" value="1"/>
</dbReference>
<dbReference type="PROSITE" id="PS51856">
    <property type="entry name" value="RHO_RNA_BD"/>
    <property type="match status" value="1"/>
</dbReference>
<keyword evidence="7 9" id="KW-0805">Transcription regulation</keyword>
<evidence type="ECO:0000256" key="11">
    <source>
        <dbReference type="PROSITE-ProRule" id="PRU01203"/>
    </source>
</evidence>
<keyword evidence="4 9" id="KW-0347">Helicase</keyword>
<dbReference type="EMBL" id="BAAAKK010000006">
    <property type="protein sequence ID" value="GAA1426336.1"/>
    <property type="molecule type" value="Genomic_DNA"/>
</dbReference>
<feature type="domain" description="Rho RNA-BD" evidence="13">
    <location>
        <begin position="316"/>
        <end position="395"/>
    </location>
</feature>
<keyword evidence="2 9" id="KW-0547">Nucleotide-binding</keyword>
<evidence type="ECO:0000256" key="4">
    <source>
        <dbReference type="ARBA" id="ARBA00022806"/>
    </source>
</evidence>
<feature type="compositionally biased region" description="Low complexity" evidence="12">
    <location>
        <begin position="217"/>
        <end position="230"/>
    </location>
</feature>
<feature type="compositionally biased region" description="Low complexity" evidence="12">
    <location>
        <begin position="48"/>
        <end position="87"/>
    </location>
</feature>
<feature type="compositionally biased region" description="Basic and acidic residues" evidence="12">
    <location>
        <begin position="200"/>
        <end position="211"/>
    </location>
</feature>
<dbReference type="CDD" id="cd01128">
    <property type="entry name" value="rho_factor_C"/>
    <property type="match status" value="1"/>
</dbReference>
<dbReference type="Pfam" id="PF07497">
    <property type="entry name" value="Rho_RNA_bind"/>
    <property type="match status" value="1"/>
</dbReference>
<feature type="compositionally biased region" description="Low complexity" evidence="12">
    <location>
        <begin position="101"/>
        <end position="141"/>
    </location>
</feature>
<accession>A0ABN1Z053</accession>
<dbReference type="NCBIfam" id="NF006886">
    <property type="entry name" value="PRK09376.1"/>
    <property type="match status" value="1"/>
</dbReference>
<gene>
    <name evidence="9" type="primary">rho</name>
    <name evidence="14" type="ORF">GCM10009640_27230</name>
</gene>
<name>A0ABN1Z053_9MICO</name>
<dbReference type="InterPro" id="IPR011129">
    <property type="entry name" value="CSD"/>
</dbReference>
<evidence type="ECO:0000313" key="14">
    <source>
        <dbReference type="EMBL" id="GAA1426336.1"/>
    </source>
</evidence>
<dbReference type="HAMAP" id="MF_01884">
    <property type="entry name" value="Rho"/>
    <property type="match status" value="1"/>
</dbReference>
<sequence length="696" mass="74368">MTSEIIDSIPASDDAAVQTSSTDSTAAAQAPESEAPAKTAPKRRSRRATSSSVAEQAEAPKAESAAAEAAPAAAASSDAAAAPAAETAPKRRAPRRSSKQADATAAPVVEAPAADAPAAEAPAAEAAAEEAPAAAAAPADEAPAKRAPRTRASRSRTKAGAPSDDQPSPREDTPIAETEVADAAARDGELAEPDAPAAASDDRAARARAAVEEVTADEQGQSEQGQSEQGDGQREGTSRRRRSRGKGSQQGGQDDQQQDDDDNRRGRGRGRGQNQNGPQAQQQPQADQDGRRGRGRDRNRGRNQDDEFEVHEDDVLLPVAGILDLLDNYAFVRTSGYLPGSNDVYVSLAQVKKHGLRKGDAIVGAIKQPREGEQQQSNRQKFNALVRVDSVNGQSVEDALNRVEFSKLTPLYPQERLRLETTSNKLSTRVIDLVAPIGKGQRGLIVSPPKAGKTLVMQAIANAIAENNPEVHLMIVLVDERPEEVTDFQRTVKGEVIASTFDRPAEDHTIVAELAIERAKRLVELGHDVVVLLDGITRLGRAYNLSAPPSGRILSGGVDSSALYPPKKFFGAARNIEHGGSLTILATALVETGSKMDEVIFEEFKGTGNMELRLSRQMADKRIFPAVDINASGTRREEMLMGVEETKVMWKLRRALAGLDTQQALELTLKQLKETQSNVEFLMKVSKSVPGQHDKD</sequence>
<evidence type="ECO:0000256" key="9">
    <source>
        <dbReference type="HAMAP-Rule" id="MF_01884"/>
    </source>
</evidence>
<dbReference type="Proteomes" id="UP001501266">
    <property type="component" value="Unassembled WGS sequence"/>
</dbReference>
<dbReference type="SUPFAM" id="SSF50249">
    <property type="entry name" value="Nucleic acid-binding proteins"/>
    <property type="match status" value="1"/>
</dbReference>
<dbReference type="EC" id="3.6.4.-" evidence="9 10"/>
<dbReference type="SMART" id="SM00382">
    <property type="entry name" value="AAA"/>
    <property type="match status" value="1"/>
</dbReference>
<keyword evidence="5 9" id="KW-0067">ATP-binding</keyword>
<keyword evidence="3 9" id="KW-0378">Hydrolase</keyword>
<feature type="binding site" evidence="9">
    <location>
        <begin position="438"/>
        <end position="443"/>
    </location>
    <ligand>
        <name>ATP</name>
        <dbReference type="ChEBI" id="CHEBI:30616"/>
    </ligand>
</feature>
<evidence type="ECO:0000256" key="8">
    <source>
        <dbReference type="ARBA" id="ARBA00023163"/>
    </source>
</evidence>
<dbReference type="PANTHER" id="PTHR46425:SF1">
    <property type="entry name" value="TRANSCRIPTION TERMINATION FACTOR RHO"/>
    <property type="match status" value="1"/>
</dbReference>
<protein>
    <recommendedName>
        <fullName evidence="9 10">Transcription termination factor Rho</fullName>
        <ecNumber evidence="9 10">3.6.4.-</ecNumber>
    </recommendedName>
    <alternativeName>
        <fullName evidence="9">ATP-dependent helicase Rho</fullName>
    </alternativeName>
</protein>
<dbReference type="InterPro" id="IPR041703">
    <property type="entry name" value="Rho_factor_ATP-bd"/>
</dbReference>
<comment type="caution">
    <text evidence="9">Lacks conserved residue(s) required for the propagation of feature annotation.</text>
</comment>
<feature type="compositionally biased region" description="Low complexity" evidence="12">
    <location>
        <begin position="272"/>
        <end position="287"/>
    </location>
</feature>
<dbReference type="RefSeq" id="WP_343921375.1">
    <property type="nucleotide sequence ID" value="NZ_BAAAKK010000006.1"/>
</dbReference>
<feature type="region of interest" description="Disordered" evidence="12">
    <location>
        <begin position="1"/>
        <end position="307"/>
    </location>
</feature>
<proteinExistence type="inferred from homology"/>
<dbReference type="SMART" id="SM00357">
    <property type="entry name" value="CSP"/>
    <property type="match status" value="1"/>
</dbReference>
<dbReference type="InterPro" id="IPR003593">
    <property type="entry name" value="AAA+_ATPase"/>
</dbReference>